<dbReference type="GO" id="GO:0016485">
    <property type="term" value="P:protein processing"/>
    <property type="evidence" value="ECO:0007669"/>
    <property type="project" value="TreeGrafter"/>
</dbReference>
<dbReference type="SUPFAM" id="SSF52743">
    <property type="entry name" value="Subtilisin-like"/>
    <property type="match status" value="1"/>
</dbReference>
<feature type="active site" description="Charge relay system" evidence="4">
    <location>
        <position position="570"/>
    </location>
</feature>
<evidence type="ECO:0000256" key="1">
    <source>
        <dbReference type="ARBA" id="ARBA00022670"/>
    </source>
</evidence>
<dbReference type="GO" id="GO:0004252">
    <property type="term" value="F:serine-type endopeptidase activity"/>
    <property type="evidence" value="ECO:0007669"/>
    <property type="project" value="UniProtKB-UniRule"/>
</dbReference>
<dbReference type="RefSeq" id="WP_038612924.1">
    <property type="nucleotide sequence ID" value="NZ_CP009048.1"/>
</dbReference>
<dbReference type="InterPro" id="IPR036852">
    <property type="entry name" value="Peptidase_S8/S53_dom_sf"/>
</dbReference>
<dbReference type="PRINTS" id="PR00723">
    <property type="entry name" value="SUBTILISIN"/>
</dbReference>
<sequence>MNLDVSFVYYRNFRFDGKFHVRCIGSGLSKVKSIRYELERAGPEGPVQIDAKSVYSQAHSGALSDHGCPATLHTETATGTYTIRPRIRVMDDVSDLPVDSSHSLEMTPLVIVIGEGELSRGILDTVPVDAARGRGRRSVADEQGNESAGETHVVVDPYGESLEPFPYPEPGKSYPPLVLKFNVGGFERFLSELEPDSDSTLVRLWPRLKEVIAPRPFLEQQERVDEKLIVLRDYCYLEQPASMLNDTYVALIKTLAALEYLESLHFVPPDLEPGNLILGAAVALATLITGAAVVAGNKAYDDAQPTPDFEPLQTYLNEPGPRYQGMNVRKAWAKQVTGKGARVHFSDGGLFPNHEDLRGNPNLKIITLEPNGNPNHGTESVGILLATPNGIGMTGMCHASELYLYNNKAQDRDKLARTPKDLLRHVEPGDIVAINRHSANLKVLSTFLPSIHERDWWDMAKALTERGAVVVFAAGNGSTKTIADKGTTAGYGVNLSQWPYFHDHGDANAILIGACQSWDGKPHQYSNFAYPYRMLNAWGDSVATLGLEPDRLQDKSGNDRDYTSNYGGTSSATPLVTGALTLIQSYAMEQHHVYLNADQMHLLVMQAGYLDATLPHSSVLPMGARPNVHAALVLLDQILGGGRFHSPKDEL</sequence>
<dbReference type="KEGG" id="palk:PSAKL28_35050"/>
<dbReference type="GO" id="GO:0016020">
    <property type="term" value="C:membrane"/>
    <property type="evidence" value="ECO:0007669"/>
    <property type="project" value="TreeGrafter"/>
</dbReference>
<dbReference type="InterPro" id="IPR015500">
    <property type="entry name" value="Peptidase_S8_subtilisin-rel"/>
</dbReference>
<dbReference type="HOGENOM" id="CLU_420841_0_0_6"/>
<accession>A0A077FBC9</accession>
<dbReference type="EMBL" id="CP009048">
    <property type="protein sequence ID" value="AIL62657.1"/>
    <property type="molecule type" value="Genomic_DNA"/>
</dbReference>
<dbReference type="InterPro" id="IPR023828">
    <property type="entry name" value="Peptidase_S8_Ser-AS"/>
</dbReference>
<evidence type="ECO:0000256" key="2">
    <source>
        <dbReference type="ARBA" id="ARBA00022801"/>
    </source>
</evidence>
<evidence type="ECO:0000313" key="6">
    <source>
        <dbReference type="EMBL" id="AIL62657.1"/>
    </source>
</evidence>
<proteinExistence type="inferred from homology"/>
<evidence type="ECO:0000256" key="4">
    <source>
        <dbReference type="PROSITE-ProRule" id="PRU01240"/>
    </source>
</evidence>
<feature type="domain" description="Peptidase S8/S53" evidence="5">
    <location>
        <begin position="339"/>
        <end position="607"/>
    </location>
</feature>
<dbReference type="Pfam" id="PF00082">
    <property type="entry name" value="Peptidase_S8"/>
    <property type="match status" value="1"/>
</dbReference>
<gene>
    <name evidence="6" type="ORF">PSAKL28_35050</name>
</gene>
<dbReference type="OrthoDB" id="9790784at2"/>
<evidence type="ECO:0000256" key="3">
    <source>
        <dbReference type="ARBA" id="ARBA00022825"/>
    </source>
</evidence>
<dbReference type="PROSITE" id="PS00138">
    <property type="entry name" value="SUBTILASE_SER"/>
    <property type="match status" value="1"/>
</dbReference>
<keyword evidence="1 4" id="KW-0645">Protease</keyword>
<organism evidence="6 7">
    <name type="scientific">Pseudomonas alkylphenolica</name>
    <dbReference type="NCBI Taxonomy" id="237609"/>
    <lineage>
        <taxon>Bacteria</taxon>
        <taxon>Pseudomonadati</taxon>
        <taxon>Pseudomonadota</taxon>
        <taxon>Gammaproteobacteria</taxon>
        <taxon>Pseudomonadales</taxon>
        <taxon>Pseudomonadaceae</taxon>
        <taxon>Pseudomonas</taxon>
    </lineage>
</organism>
<evidence type="ECO:0000259" key="5">
    <source>
        <dbReference type="Pfam" id="PF00082"/>
    </source>
</evidence>
<reference evidence="6 7" key="1">
    <citation type="submission" date="2014-07" db="EMBL/GenBank/DDBJ databases">
        <authorList>
            <person name="Lee K."/>
            <person name="Lim J.Y."/>
            <person name="Hwang I."/>
        </authorList>
    </citation>
    <scope>NUCLEOTIDE SEQUENCE [LARGE SCALE GENOMIC DNA]</scope>
    <source>
        <strain evidence="6 7">KL28</strain>
    </source>
</reference>
<feature type="active site" description="Charge relay system" evidence="4">
    <location>
        <position position="376"/>
    </location>
</feature>
<protein>
    <submittedName>
        <fullName evidence="6">Peptidase S8/S53 subtilisin kexin sedolisin</fullName>
    </submittedName>
</protein>
<keyword evidence="2 4" id="KW-0378">Hydrolase</keyword>
<dbReference type="PROSITE" id="PS51892">
    <property type="entry name" value="SUBTILASE"/>
    <property type="match status" value="1"/>
</dbReference>
<dbReference type="AlphaFoldDB" id="A0A077FBC9"/>
<dbReference type="InterPro" id="IPR000209">
    <property type="entry name" value="Peptidase_S8/S53_dom"/>
</dbReference>
<feature type="active site" description="Charge relay system" evidence="4">
    <location>
        <position position="347"/>
    </location>
</feature>
<dbReference type="eggNOG" id="COG1404">
    <property type="taxonomic scope" value="Bacteria"/>
</dbReference>
<evidence type="ECO:0000313" key="7">
    <source>
        <dbReference type="Proteomes" id="UP000028931"/>
    </source>
</evidence>
<keyword evidence="3 4" id="KW-0720">Serine protease</keyword>
<comment type="similarity">
    <text evidence="4">Belongs to the peptidase S8 family.</text>
</comment>
<name>A0A077FBC9_9PSED</name>
<dbReference type="PANTHER" id="PTHR42884">
    <property type="entry name" value="PROPROTEIN CONVERTASE SUBTILISIN/KEXIN-RELATED"/>
    <property type="match status" value="1"/>
</dbReference>
<dbReference type="PANTHER" id="PTHR42884:SF14">
    <property type="entry name" value="NEUROENDOCRINE CONVERTASE 1"/>
    <property type="match status" value="1"/>
</dbReference>
<dbReference type="Gene3D" id="3.40.50.200">
    <property type="entry name" value="Peptidase S8/S53 domain"/>
    <property type="match status" value="1"/>
</dbReference>
<dbReference type="Proteomes" id="UP000028931">
    <property type="component" value="Chromosome"/>
</dbReference>